<dbReference type="CDD" id="cd17502">
    <property type="entry name" value="MFS_Azr1_MDR_like"/>
    <property type="match status" value="1"/>
</dbReference>
<feature type="transmembrane region" description="Helical" evidence="8">
    <location>
        <begin position="296"/>
        <end position="319"/>
    </location>
</feature>
<feature type="domain" description="Major facilitator superfamily (MFS) profile" evidence="9">
    <location>
        <begin position="14"/>
        <end position="476"/>
    </location>
</feature>
<proteinExistence type="inferred from homology"/>
<evidence type="ECO:0000313" key="11">
    <source>
        <dbReference type="Proteomes" id="UP000278962"/>
    </source>
</evidence>
<organism evidence="10 11">
    <name type="scientific">Solirubrobacter pauli</name>
    <dbReference type="NCBI Taxonomy" id="166793"/>
    <lineage>
        <taxon>Bacteria</taxon>
        <taxon>Bacillati</taxon>
        <taxon>Actinomycetota</taxon>
        <taxon>Thermoleophilia</taxon>
        <taxon>Solirubrobacterales</taxon>
        <taxon>Solirubrobacteraceae</taxon>
        <taxon>Solirubrobacter</taxon>
    </lineage>
</organism>
<evidence type="ECO:0000256" key="8">
    <source>
        <dbReference type="SAM" id="Phobius"/>
    </source>
</evidence>
<dbReference type="GO" id="GO:0022857">
    <property type="term" value="F:transmembrane transporter activity"/>
    <property type="evidence" value="ECO:0007669"/>
    <property type="project" value="InterPro"/>
</dbReference>
<comment type="subcellular location">
    <subcellularLocation>
        <location evidence="1">Cell membrane</location>
        <topology evidence="1">Multi-pass membrane protein</topology>
    </subcellularLocation>
</comment>
<comment type="caution">
    <text evidence="10">The sequence shown here is derived from an EMBL/GenBank/DDBJ whole genome shotgun (WGS) entry which is preliminary data.</text>
</comment>
<dbReference type="SUPFAM" id="SSF103473">
    <property type="entry name" value="MFS general substrate transporter"/>
    <property type="match status" value="1"/>
</dbReference>
<keyword evidence="7 8" id="KW-0472">Membrane</keyword>
<dbReference type="GO" id="GO:0005886">
    <property type="term" value="C:plasma membrane"/>
    <property type="evidence" value="ECO:0007669"/>
    <property type="project" value="UniProtKB-SubCell"/>
</dbReference>
<reference evidence="10 11" key="1">
    <citation type="submission" date="2018-10" db="EMBL/GenBank/DDBJ databases">
        <title>Genomic Encyclopedia of Archaeal and Bacterial Type Strains, Phase II (KMG-II): from individual species to whole genera.</title>
        <authorList>
            <person name="Goeker M."/>
        </authorList>
    </citation>
    <scope>NUCLEOTIDE SEQUENCE [LARGE SCALE GENOMIC DNA]</scope>
    <source>
        <strain evidence="10 11">DSM 14954</strain>
    </source>
</reference>
<keyword evidence="3" id="KW-0813">Transport</keyword>
<dbReference type="InterPro" id="IPR004638">
    <property type="entry name" value="EmrB-like"/>
</dbReference>
<evidence type="ECO:0000259" key="9">
    <source>
        <dbReference type="PROSITE" id="PS50850"/>
    </source>
</evidence>
<feature type="transmembrane region" description="Helical" evidence="8">
    <location>
        <begin position="394"/>
        <end position="420"/>
    </location>
</feature>
<dbReference type="PANTHER" id="PTHR23501">
    <property type="entry name" value="MAJOR FACILITATOR SUPERFAMILY"/>
    <property type="match status" value="1"/>
</dbReference>
<dbReference type="InterPro" id="IPR036259">
    <property type="entry name" value="MFS_trans_sf"/>
</dbReference>
<evidence type="ECO:0000256" key="1">
    <source>
        <dbReference type="ARBA" id="ARBA00004651"/>
    </source>
</evidence>
<sequence length="481" mass="50615">MATETRSQRQVLVAFAAIMLATLLAALDQTIVATALPQIAADLQGFEHLSWVVTAYLLASTVTVPLYGKLSDLYGRRQLFVVSISVFLVGSLLCGVAQDMTQLIAFRALQGLGAGGLLPLSQAAIADLFSPRERGRYQGYIGSVWATAAVVGPLLGGTLTDTVSWRWIFWINLPLAAFALVVVMRTMHAGGRTREHRIDWAGAALLSVGVAAILLACAWAGTDYAWTSPQVLAAFVVGAVAILAFGFVERRAGEPLLPLTLFRKRTFAVSTLAALGIGAVLFGITIYVPVYMQGVLGASATSSGVVLIPLTLGWVVASFTSGQLISRTGRYRIYPLIGSTTVLAGTLLLTTLDVDTSRTLASAYLVVIGVGMGLMFQTFVIATQNRVDVADLGVATAAIQFFRSMGGSLAVAVLGALLIARLPAGIDPNRLTSGGTQVPEAAREALNAGTHAVFVAVVPLAAIVLVLAFLLPEHPLRTKRP</sequence>
<evidence type="ECO:0000256" key="3">
    <source>
        <dbReference type="ARBA" id="ARBA00022448"/>
    </source>
</evidence>
<dbReference type="PANTHER" id="PTHR23501:SF197">
    <property type="entry name" value="COMD"/>
    <property type="match status" value="1"/>
</dbReference>
<feature type="transmembrane region" description="Helical" evidence="8">
    <location>
        <begin position="227"/>
        <end position="248"/>
    </location>
</feature>
<evidence type="ECO:0000256" key="6">
    <source>
        <dbReference type="ARBA" id="ARBA00022989"/>
    </source>
</evidence>
<evidence type="ECO:0000256" key="7">
    <source>
        <dbReference type="ARBA" id="ARBA00023136"/>
    </source>
</evidence>
<dbReference type="OrthoDB" id="9807274at2"/>
<feature type="transmembrane region" description="Helical" evidence="8">
    <location>
        <begin position="137"/>
        <end position="155"/>
    </location>
</feature>
<evidence type="ECO:0000256" key="5">
    <source>
        <dbReference type="ARBA" id="ARBA00022692"/>
    </source>
</evidence>
<dbReference type="FunFam" id="1.20.1720.10:FF:000004">
    <property type="entry name" value="EmrB/QacA family drug resistance transporter"/>
    <property type="match status" value="1"/>
</dbReference>
<dbReference type="Gene3D" id="1.20.1250.20">
    <property type="entry name" value="MFS general substrate transporter like domains"/>
    <property type="match status" value="1"/>
</dbReference>
<feature type="transmembrane region" description="Helical" evidence="8">
    <location>
        <begin position="12"/>
        <end position="36"/>
    </location>
</feature>
<accession>A0A660LCH5</accession>
<gene>
    <name evidence="10" type="ORF">C8N24_1905</name>
</gene>
<name>A0A660LCH5_9ACTN</name>
<dbReference type="InterPro" id="IPR011701">
    <property type="entry name" value="MFS"/>
</dbReference>
<keyword evidence="5 8" id="KW-0812">Transmembrane</keyword>
<keyword evidence="11" id="KW-1185">Reference proteome</keyword>
<evidence type="ECO:0000256" key="4">
    <source>
        <dbReference type="ARBA" id="ARBA00022475"/>
    </source>
</evidence>
<dbReference type="PROSITE" id="PS50850">
    <property type="entry name" value="MFS"/>
    <property type="match status" value="1"/>
</dbReference>
<feature type="transmembrane region" description="Helical" evidence="8">
    <location>
        <begin position="269"/>
        <end position="290"/>
    </location>
</feature>
<feature type="transmembrane region" description="Helical" evidence="8">
    <location>
        <begin position="48"/>
        <end position="67"/>
    </location>
</feature>
<feature type="transmembrane region" description="Helical" evidence="8">
    <location>
        <begin position="452"/>
        <end position="471"/>
    </location>
</feature>
<protein>
    <submittedName>
        <fullName evidence="10">EmrB/QacA subfamily drug resistance transporter</fullName>
    </submittedName>
</protein>
<feature type="transmembrane region" description="Helical" evidence="8">
    <location>
        <begin position="331"/>
        <end position="349"/>
    </location>
</feature>
<dbReference type="PRINTS" id="PR01036">
    <property type="entry name" value="TCRTETB"/>
</dbReference>
<dbReference type="Pfam" id="PF07690">
    <property type="entry name" value="MFS_1"/>
    <property type="match status" value="1"/>
</dbReference>
<comment type="similarity">
    <text evidence="2">Belongs to the major facilitator superfamily. TCR/Tet family.</text>
</comment>
<keyword evidence="4" id="KW-1003">Cell membrane</keyword>
<dbReference type="AlphaFoldDB" id="A0A660LCH5"/>
<feature type="transmembrane region" description="Helical" evidence="8">
    <location>
        <begin position="361"/>
        <end position="382"/>
    </location>
</feature>
<evidence type="ECO:0000313" key="10">
    <source>
        <dbReference type="EMBL" id="RKQ92066.1"/>
    </source>
</evidence>
<dbReference type="Gene3D" id="1.20.1720.10">
    <property type="entry name" value="Multidrug resistance protein D"/>
    <property type="match status" value="1"/>
</dbReference>
<feature type="transmembrane region" description="Helical" evidence="8">
    <location>
        <begin position="167"/>
        <end position="188"/>
    </location>
</feature>
<keyword evidence="6 8" id="KW-1133">Transmembrane helix</keyword>
<dbReference type="Proteomes" id="UP000278962">
    <property type="component" value="Unassembled WGS sequence"/>
</dbReference>
<evidence type="ECO:0000256" key="2">
    <source>
        <dbReference type="ARBA" id="ARBA00007520"/>
    </source>
</evidence>
<dbReference type="FunFam" id="1.20.1250.20:FF:000231">
    <property type="entry name" value="EmrB/QacA subfamily drug resistance transporter"/>
    <property type="match status" value="1"/>
</dbReference>
<dbReference type="EMBL" id="RBIL01000001">
    <property type="protein sequence ID" value="RKQ92066.1"/>
    <property type="molecule type" value="Genomic_DNA"/>
</dbReference>
<dbReference type="NCBIfam" id="TIGR00711">
    <property type="entry name" value="efflux_EmrB"/>
    <property type="match status" value="1"/>
</dbReference>
<dbReference type="RefSeq" id="WP_121249796.1">
    <property type="nucleotide sequence ID" value="NZ_RBIL01000001.1"/>
</dbReference>
<feature type="transmembrane region" description="Helical" evidence="8">
    <location>
        <begin position="200"/>
        <end position="221"/>
    </location>
</feature>
<feature type="transmembrane region" description="Helical" evidence="8">
    <location>
        <begin position="104"/>
        <end position="125"/>
    </location>
</feature>
<dbReference type="InterPro" id="IPR020846">
    <property type="entry name" value="MFS_dom"/>
</dbReference>
<feature type="transmembrane region" description="Helical" evidence="8">
    <location>
        <begin position="79"/>
        <end position="98"/>
    </location>
</feature>